<dbReference type="Pfam" id="PF01244">
    <property type="entry name" value="Peptidase_M19"/>
    <property type="match status" value="1"/>
</dbReference>
<dbReference type="PANTHER" id="PTHR10443:SF12">
    <property type="entry name" value="DIPEPTIDASE"/>
    <property type="match status" value="1"/>
</dbReference>
<dbReference type="InterPro" id="IPR008257">
    <property type="entry name" value="Pept_M19"/>
</dbReference>
<accession>A0ABR5ALL2</accession>
<dbReference type="InterPro" id="IPR032466">
    <property type="entry name" value="Metal_Hydrolase"/>
</dbReference>
<dbReference type="Proteomes" id="UP000031967">
    <property type="component" value="Unassembled WGS sequence"/>
</dbReference>
<sequence length="315" mass="35667">MNRAIIDGHCDVLDKLVHDPQLDFYREESLDASYPRLRRGGVKVQLMAIYVPDRVVRPTIRDVLRYVDTFHRKVLRPGFVEAVRTRRDLQRVWEGEQLGAILTLEGVDALEGDLLNLRTCWYLGVRSVGLTWNYGNWAADGVKEPRQGGLTGKGRKLIEECNRLGMILDVSHLSEAGFWELAELTKRPFIASHSNVKALCPNPRNLNDAQIAEIIRCGGRIGITFVPYFVRSLPPVTASDVLKHIDYIAAMGGVRNIVFGSDFDGIEQWITGLENAGKYETIGNELCKHYKPEQVELFLHGNWARFLQEQLPAVE</sequence>
<gene>
    <name evidence="1" type="ORF">SD70_07095</name>
</gene>
<comment type="caution">
    <text evidence="1">The sequence shown here is derived from an EMBL/GenBank/DDBJ whole genome shotgun (WGS) entry which is preliminary data.</text>
</comment>
<dbReference type="EMBL" id="JXAK01000009">
    <property type="protein sequence ID" value="KIL41410.1"/>
    <property type="molecule type" value="Genomic_DNA"/>
</dbReference>
<dbReference type="PANTHER" id="PTHR10443">
    <property type="entry name" value="MICROSOMAL DIPEPTIDASE"/>
    <property type="match status" value="1"/>
</dbReference>
<evidence type="ECO:0000313" key="2">
    <source>
        <dbReference type="Proteomes" id="UP000031967"/>
    </source>
</evidence>
<dbReference type="SUPFAM" id="SSF51556">
    <property type="entry name" value="Metallo-dependent hydrolases"/>
    <property type="match status" value="1"/>
</dbReference>
<dbReference type="PROSITE" id="PS51365">
    <property type="entry name" value="RENAL_DIPEPTIDASE_2"/>
    <property type="match status" value="1"/>
</dbReference>
<keyword evidence="2" id="KW-1185">Reference proteome</keyword>
<organism evidence="1 2">
    <name type="scientific">Gordoniibacillus kamchatkensis</name>
    <dbReference type="NCBI Taxonomy" id="1590651"/>
    <lineage>
        <taxon>Bacteria</taxon>
        <taxon>Bacillati</taxon>
        <taxon>Bacillota</taxon>
        <taxon>Bacilli</taxon>
        <taxon>Bacillales</taxon>
        <taxon>Paenibacillaceae</taxon>
        <taxon>Gordoniibacillus</taxon>
    </lineage>
</organism>
<name>A0ABR5ALL2_9BACL</name>
<reference evidence="1 2" key="1">
    <citation type="submission" date="2014-12" db="EMBL/GenBank/DDBJ databases">
        <title>Draft genome sequence of Paenibacillus kamchatkensis strain B-2647.</title>
        <authorList>
            <person name="Karlyshev A.V."/>
            <person name="Kudryashova E.B."/>
        </authorList>
    </citation>
    <scope>NUCLEOTIDE SEQUENCE [LARGE SCALE GENOMIC DNA]</scope>
    <source>
        <strain evidence="1 2">VKM B-2647</strain>
    </source>
</reference>
<dbReference type="CDD" id="cd01301">
    <property type="entry name" value="rDP_like"/>
    <property type="match status" value="1"/>
</dbReference>
<evidence type="ECO:0008006" key="3">
    <source>
        <dbReference type="Google" id="ProtNLM"/>
    </source>
</evidence>
<proteinExistence type="predicted"/>
<dbReference type="RefSeq" id="WP_041046922.1">
    <property type="nucleotide sequence ID" value="NZ_JXAK01000009.1"/>
</dbReference>
<dbReference type="Gene3D" id="3.20.20.140">
    <property type="entry name" value="Metal-dependent hydrolases"/>
    <property type="match status" value="1"/>
</dbReference>
<evidence type="ECO:0000313" key="1">
    <source>
        <dbReference type="EMBL" id="KIL41410.1"/>
    </source>
</evidence>
<protein>
    <recommendedName>
        <fullName evidence="3">Membrane dipeptidase</fullName>
    </recommendedName>
</protein>